<dbReference type="EMBL" id="WTPX01000140">
    <property type="protein sequence ID" value="NNJ27321.1"/>
    <property type="molecule type" value="Genomic_DNA"/>
</dbReference>
<evidence type="ECO:0000313" key="3">
    <source>
        <dbReference type="Proteomes" id="UP000609651"/>
    </source>
</evidence>
<keyword evidence="3" id="KW-1185">Reference proteome</keyword>
<name>A0ABX1VIQ4_9PLAN</name>
<protein>
    <submittedName>
        <fullName evidence="2">Uncharacterized protein</fullName>
    </submittedName>
</protein>
<evidence type="ECO:0000313" key="2">
    <source>
        <dbReference type="EMBL" id="NNJ27321.1"/>
    </source>
</evidence>
<dbReference type="Proteomes" id="UP000609651">
    <property type="component" value="Unassembled WGS sequence"/>
</dbReference>
<accession>A0ABX1VIQ4</accession>
<organism evidence="2 3">
    <name type="scientific">Alienimonas chondri</name>
    <dbReference type="NCBI Taxonomy" id="2681879"/>
    <lineage>
        <taxon>Bacteria</taxon>
        <taxon>Pseudomonadati</taxon>
        <taxon>Planctomycetota</taxon>
        <taxon>Planctomycetia</taxon>
        <taxon>Planctomycetales</taxon>
        <taxon>Planctomycetaceae</taxon>
        <taxon>Alienimonas</taxon>
    </lineage>
</organism>
<reference evidence="2 3" key="1">
    <citation type="journal article" date="2020" name="Syst. Appl. Microbiol.">
        <title>Alienimonas chondri sp. nov., a novel planctomycete isolated from the biofilm of the red alga Chondrus crispus.</title>
        <authorList>
            <person name="Vitorino I."/>
            <person name="Albuquerque L."/>
            <person name="Wiegand S."/>
            <person name="Kallscheuer N."/>
            <person name="da Costa M.S."/>
            <person name="Lobo-da-Cunha A."/>
            <person name="Jogler C."/>
            <person name="Lage O.M."/>
        </authorList>
    </citation>
    <scope>NUCLEOTIDE SEQUENCE [LARGE SCALE GENOMIC DNA]</scope>
    <source>
        <strain evidence="2 3">LzC2</strain>
    </source>
</reference>
<feature type="region of interest" description="Disordered" evidence="1">
    <location>
        <begin position="1"/>
        <end position="46"/>
    </location>
</feature>
<sequence>MPQNVLRPNERRNDRASLVLGHPVSRLTPPSLLPQPPMGKGNRTLRLPQAPGARLRYSQVFGKLFRKSMACGRTHLLLDFVRSSMRDADYNSDAGPLVHPLWAVDNHLF</sequence>
<proteinExistence type="predicted"/>
<evidence type="ECO:0000256" key="1">
    <source>
        <dbReference type="SAM" id="MobiDB-lite"/>
    </source>
</evidence>
<gene>
    <name evidence="2" type="ORF">LzC2_34230</name>
</gene>
<comment type="caution">
    <text evidence="2">The sequence shown here is derived from an EMBL/GenBank/DDBJ whole genome shotgun (WGS) entry which is preliminary data.</text>
</comment>